<evidence type="ECO:0000313" key="3">
    <source>
        <dbReference type="EMBL" id="MBD1371290.1"/>
    </source>
</evidence>
<accession>A0A926N9B8</accession>
<sequence length="173" mass="18857">MKRWIKISFISIISTFLLLGCASKNETSTPSPQVEKVQYSNLTPQKNESPEAVAQRLVSIATQITGVKNATALSIGPYSLVGLDVEAGYERGKVGTLKYTVAQAIKEDPKGSNVLVTADIDLTNRIKAINEDFQDGKPISGIIEEMAEIVSRISPQPSKEVPKQQKKELPEKS</sequence>
<keyword evidence="4" id="KW-1185">Reference proteome</keyword>
<dbReference type="GO" id="GO:0030435">
    <property type="term" value="P:sporulation resulting in formation of a cellular spore"/>
    <property type="evidence" value="ECO:0007669"/>
    <property type="project" value="InterPro"/>
</dbReference>
<dbReference type="InterPro" id="IPR019076">
    <property type="entry name" value="Spore_lipoprot_YhcN/YlaJ-like"/>
</dbReference>
<organism evidence="3 4">
    <name type="scientific">Polycladospora coralii</name>
    <dbReference type="NCBI Taxonomy" id="2771432"/>
    <lineage>
        <taxon>Bacteria</taxon>
        <taxon>Bacillati</taxon>
        <taxon>Bacillota</taxon>
        <taxon>Bacilli</taxon>
        <taxon>Bacillales</taxon>
        <taxon>Thermoactinomycetaceae</taxon>
        <taxon>Polycladospora</taxon>
    </lineage>
</organism>
<dbReference type="Pfam" id="PF09580">
    <property type="entry name" value="Spore_YhcN_YlaJ"/>
    <property type="match status" value="1"/>
</dbReference>
<feature type="signal peptide" evidence="2">
    <location>
        <begin position="1"/>
        <end position="19"/>
    </location>
</feature>
<keyword evidence="2" id="KW-0732">Signal</keyword>
<dbReference type="InterPro" id="IPR014247">
    <property type="entry name" value="Spore_lipoprot_YhcN/YlaJ"/>
</dbReference>
<evidence type="ECO:0000256" key="2">
    <source>
        <dbReference type="SAM" id="SignalP"/>
    </source>
</evidence>
<dbReference type="RefSeq" id="WP_191141470.1">
    <property type="nucleotide sequence ID" value="NZ_JACXAH010000003.1"/>
</dbReference>
<gene>
    <name evidence="3" type="ORF">IC620_02845</name>
</gene>
<feature type="chain" id="PRO_5038941235" evidence="2">
    <location>
        <begin position="20"/>
        <end position="173"/>
    </location>
</feature>
<reference evidence="3" key="1">
    <citation type="submission" date="2020-09" db="EMBL/GenBank/DDBJ databases">
        <title>A novel bacterium of genus Hazenella, isolated from South China Sea.</title>
        <authorList>
            <person name="Huang H."/>
            <person name="Mo K."/>
            <person name="Hu Y."/>
        </authorList>
    </citation>
    <scope>NUCLEOTIDE SEQUENCE</scope>
    <source>
        <strain evidence="3">IB182357</strain>
    </source>
</reference>
<proteinExistence type="predicted"/>
<dbReference type="NCBIfam" id="TIGR02898">
    <property type="entry name" value="spore_YhcN_YlaJ"/>
    <property type="match status" value="1"/>
</dbReference>
<dbReference type="EMBL" id="JACXAH010000003">
    <property type="protein sequence ID" value="MBD1371290.1"/>
    <property type="molecule type" value="Genomic_DNA"/>
</dbReference>
<protein>
    <submittedName>
        <fullName evidence="3">YhcN/YlaJ family sporulation lipoprotein</fullName>
    </submittedName>
</protein>
<feature type="compositionally biased region" description="Basic and acidic residues" evidence="1">
    <location>
        <begin position="160"/>
        <end position="173"/>
    </location>
</feature>
<comment type="caution">
    <text evidence="3">The sequence shown here is derived from an EMBL/GenBank/DDBJ whole genome shotgun (WGS) entry which is preliminary data.</text>
</comment>
<dbReference type="AlphaFoldDB" id="A0A926N9B8"/>
<keyword evidence="3" id="KW-0449">Lipoprotein</keyword>
<evidence type="ECO:0000256" key="1">
    <source>
        <dbReference type="SAM" id="MobiDB-lite"/>
    </source>
</evidence>
<evidence type="ECO:0000313" key="4">
    <source>
        <dbReference type="Proteomes" id="UP000661691"/>
    </source>
</evidence>
<feature type="region of interest" description="Disordered" evidence="1">
    <location>
        <begin position="151"/>
        <end position="173"/>
    </location>
</feature>
<dbReference type="Proteomes" id="UP000661691">
    <property type="component" value="Unassembled WGS sequence"/>
</dbReference>
<name>A0A926N9B8_9BACL</name>
<dbReference type="PROSITE" id="PS51257">
    <property type="entry name" value="PROKAR_LIPOPROTEIN"/>
    <property type="match status" value="1"/>
</dbReference>